<dbReference type="STRING" id="121845.A0A3Q0JB86"/>
<dbReference type="GO" id="GO:0030544">
    <property type="term" value="F:Hsp70 protein binding"/>
    <property type="evidence" value="ECO:0007669"/>
    <property type="project" value="InterPro"/>
</dbReference>
<evidence type="ECO:0000259" key="8">
    <source>
        <dbReference type="PROSITE" id="PS50119"/>
    </source>
</evidence>
<dbReference type="Pfam" id="PF00643">
    <property type="entry name" value="zf-B_box"/>
    <property type="match status" value="1"/>
</dbReference>
<feature type="region of interest" description="Disordered" evidence="6">
    <location>
        <begin position="1044"/>
        <end position="1068"/>
    </location>
</feature>
<protein>
    <recommendedName>
        <fullName evidence="1">RING finger protein 207</fullName>
    </recommendedName>
</protein>
<feature type="domain" description="RING-type" evidence="7">
    <location>
        <begin position="31"/>
        <end position="69"/>
    </location>
</feature>
<feature type="compositionally biased region" description="Polar residues" evidence="6">
    <location>
        <begin position="363"/>
        <end position="409"/>
    </location>
</feature>
<dbReference type="SUPFAM" id="SSF57850">
    <property type="entry name" value="RING/U-box"/>
    <property type="match status" value="1"/>
</dbReference>
<accession>A0A3Q0JB86</accession>
<dbReference type="PROSITE" id="PS00518">
    <property type="entry name" value="ZF_RING_1"/>
    <property type="match status" value="1"/>
</dbReference>
<feature type="compositionally biased region" description="Basic and acidic residues" evidence="6">
    <location>
        <begin position="704"/>
        <end position="720"/>
    </location>
</feature>
<dbReference type="RefSeq" id="XP_026683985.1">
    <property type="nucleotide sequence ID" value="XM_026828184.1"/>
</dbReference>
<keyword evidence="3 5" id="KW-0863">Zinc-finger</keyword>
<dbReference type="Gene3D" id="1.20.58.1540">
    <property type="entry name" value="Actin interacting protein 3, C-terminal domain"/>
    <property type="match status" value="1"/>
</dbReference>
<dbReference type="InterPro" id="IPR013083">
    <property type="entry name" value="Znf_RING/FYVE/PHD"/>
</dbReference>
<feature type="region of interest" description="Disordered" evidence="6">
    <location>
        <begin position="360"/>
        <end position="415"/>
    </location>
</feature>
<evidence type="ECO:0000259" key="7">
    <source>
        <dbReference type="PROSITE" id="PS50089"/>
    </source>
</evidence>
<dbReference type="InterPro" id="IPR000315">
    <property type="entry name" value="Znf_B-box"/>
</dbReference>
<feature type="compositionally biased region" description="Basic and acidic residues" evidence="6">
    <location>
        <begin position="907"/>
        <end position="919"/>
    </location>
</feature>
<evidence type="ECO:0000256" key="5">
    <source>
        <dbReference type="PROSITE-ProRule" id="PRU00024"/>
    </source>
</evidence>
<dbReference type="PROSITE" id="PS50119">
    <property type="entry name" value="ZF_BBOX"/>
    <property type="match status" value="1"/>
</dbReference>
<feature type="region of interest" description="Disordered" evidence="6">
    <location>
        <begin position="1"/>
        <end position="22"/>
    </location>
</feature>
<organism evidence="9 10">
    <name type="scientific">Diaphorina citri</name>
    <name type="common">Asian citrus psyllid</name>
    <dbReference type="NCBI Taxonomy" id="121845"/>
    <lineage>
        <taxon>Eukaryota</taxon>
        <taxon>Metazoa</taxon>
        <taxon>Ecdysozoa</taxon>
        <taxon>Arthropoda</taxon>
        <taxon>Hexapoda</taxon>
        <taxon>Insecta</taxon>
        <taxon>Pterygota</taxon>
        <taxon>Neoptera</taxon>
        <taxon>Paraneoptera</taxon>
        <taxon>Hemiptera</taxon>
        <taxon>Sternorrhyncha</taxon>
        <taxon>Psylloidea</taxon>
        <taxon>Psyllidae</taxon>
        <taxon>Diaphorininae</taxon>
        <taxon>Diaphorina</taxon>
    </lineage>
</organism>
<dbReference type="PaxDb" id="121845-A0A3Q0JB86"/>
<keyword evidence="9" id="KW-1185">Reference proteome</keyword>
<dbReference type="Proteomes" id="UP000079169">
    <property type="component" value="Unplaced"/>
</dbReference>
<gene>
    <name evidence="10" type="primary">LOC113470041</name>
</gene>
<dbReference type="GO" id="GO:0044325">
    <property type="term" value="F:transmembrane transporter binding"/>
    <property type="evidence" value="ECO:0007669"/>
    <property type="project" value="TreeGrafter"/>
</dbReference>
<dbReference type="GeneID" id="113470041"/>
<dbReference type="SMART" id="SM00336">
    <property type="entry name" value="BBOX"/>
    <property type="match status" value="1"/>
</dbReference>
<feature type="domain" description="B box-type" evidence="8">
    <location>
        <begin position="97"/>
        <end position="145"/>
    </location>
</feature>
<evidence type="ECO:0000256" key="1">
    <source>
        <dbReference type="ARBA" id="ARBA00021526"/>
    </source>
</evidence>
<dbReference type="InterPro" id="IPR017907">
    <property type="entry name" value="Znf_RING_CS"/>
</dbReference>
<dbReference type="GO" id="GO:0008270">
    <property type="term" value="F:zinc ion binding"/>
    <property type="evidence" value="ECO:0007669"/>
    <property type="project" value="UniProtKB-KW"/>
</dbReference>
<feature type="compositionally biased region" description="Basic and acidic residues" evidence="6">
    <location>
        <begin position="658"/>
        <end position="692"/>
    </location>
</feature>
<dbReference type="CDD" id="cd19814">
    <property type="entry name" value="Bbox1_RNF207-like"/>
    <property type="match status" value="1"/>
</dbReference>
<dbReference type="PANTHER" id="PTHR22635:SF0">
    <property type="entry name" value="RING FINGER PROTEIN 207"/>
    <property type="match status" value="1"/>
</dbReference>
<feature type="compositionally biased region" description="Gly residues" evidence="6">
    <location>
        <begin position="721"/>
        <end position="730"/>
    </location>
</feature>
<dbReference type="Gene3D" id="3.30.160.60">
    <property type="entry name" value="Classic Zinc Finger"/>
    <property type="match status" value="1"/>
</dbReference>
<feature type="compositionally biased region" description="Low complexity" evidence="6">
    <location>
        <begin position="1"/>
        <end position="21"/>
    </location>
</feature>
<dbReference type="AlphaFoldDB" id="A0A3Q0JB86"/>
<feature type="compositionally biased region" description="Basic and acidic residues" evidence="6">
    <location>
        <begin position="955"/>
        <end position="972"/>
    </location>
</feature>
<evidence type="ECO:0000313" key="10">
    <source>
        <dbReference type="RefSeq" id="XP_026683985.1"/>
    </source>
</evidence>
<evidence type="ECO:0000256" key="2">
    <source>
        <dbReference type="ARBA" id="ARBA00022723"/>
    </source>
</evidence>
<feature type="region of interest" description="Disordered" evidence="6">
    <location>
        <begin position="658"/>
        <end position="1032"/>
    </location>
</feature>
<feature type="compositionally biased region" description="Basic and acidic residues" evidence="6">
    <location>
        <begin position="980"/>
        <end position="997"/>
    </location>
</feature>
<dbReference type="GO" id="GO:0048471">
    <property type="term" value="C:perinuclear region of cytoplasm"/>
    <property type="evidence" value="ECO:0007669"/>
    <property type="project" value="TreeGrafter"/>
</dbReference>
<dbReference type="InterPro" id="IPR018957">
    <property type="entry name" value="Znf_C3HC4_RING-type"/>
</dbReference>
<reference evidence="10" key="1">
    <citation type="submission" date="2025-08" db="UniProtKB">
        <authorList>
            <consortium name="RefSeq"/>
        </authorList>
    </citation>
    <scope>IDENTIFICATION</scope>
</reference>
<name>A0A3Q0JB86_DIACI</name>
<dbReference type="Pfam" id="PF00097">
    <property type="entry name" value="zf-C3HC4"/>
    <property type="match status" value="1"/>
</dbReference>
<sequence>MYQQSTEGTGPPEGEEAPTPTSCGPKNPLLCHVCDDYYTEPCLLSCYHSFCARCLRGRTVDGKLSCPICGQHTLLKEGSTLPPPDNVLKQLIEVANAENPPCANCDKRDRNAMYFCSTCGQSLCSRCRENTHRAKMFSTHDIVHLSKCAKETFKRCAMHGEQFIMFSNNQKIMLCVNCFRDTPPESRQYCVDIDTAFSQSSKKMERSLSVLCEVQASVRTGLMNCRSSLDELQLNCDTEKMTIQSFCQGMIDAITKTQNSMIMEVQRQFEAKDRTFRSQLNFLSSSLPILQHHVLLCKTFSTHANKFQFLQLVYPMMERMTAVASLSQPMKQLQNSTIRTNYRTEFAHCLEPWIGKLMPPQHPQSAMSEATTTPLSSQFETASMGPSTPGLQSTTPQPNPSVASVTPPSKKQHVALKAKTLEGEGPFSNHCRSFDSQIKELGSQLTNVRDRLGDLHRDITLIRRAGTPPLILRYQNISRDCHRLHDTLERNQVELERLRSVFQSIWQEQLYRIHVEQDSDLFQMNEIHRLQKEVEQVEAVAQQLEPIVKQLSNQKGLDEIASLHNLVDRLTDHYLQSQGQFKGDPNAPKPAECHTVHICSPTSDPNMFYKDGEISKDMPVKEISRHRPCCEQSMQLDQFRSLSSRGVLSHLIEKVRIKDDKSKKSGGGEEMTKPARGRSRSEGRGKEIDIPRPKLHAPNSVGRIDCHHSSHSLKEKESKRAGGGLVGDIGVGMYNTMARSKSHHKEDTDQERSHSKERRYNGGERPHSTGERPHSTGDRPHSTGERPHSTGERTYSGERVHSGGERGYASDRPHSTGDRSYAGDRVHSAGEKPKERTHREHSGERPREHSGERPSHREHSGERPSHRDRSGERTCGERIRRENSGDKIRSGGERVRRDNSGELGTIVRREAPDERVQHDKRSHSLRIRRENSGDKIRSGGERVRRDNSGELGTMVRREAPDERVQHDKRSHSLDQNAVVKCRDFQEHLENHLKEKIKQRSRASTPHSHPKDGKDSGDDAEYQRIGDTSMVVPSGADSTLLIHALVHAAPPSPPPRPRPRVRPNAYPHSDTEELFYSDGPSHTLVRRASMDFAADDKKTWVLVIGTSEKNKGGHHQRSIKKQRSWETFPPKKKCPEHDQQVAIPGSKFCRDPDSFRGAFGVDNLRSEGLKKADSFEGHEEAVRTIVATFTKRKAD</sequence>
<proteinExistence type="predicted"/>
<dbReference type="SMART" id="SM00184">
    <property type="entry name" value="RING"/>
    <property type="match status" value="1"/>
</dbReference>
<keyword evidence="2" id="KW-0479">Metal-binding</keyword>
<dbReference type="PANTHER" id="PTHR22635">
    <property type="entry name" value="RING FINGER PROTEIN 207"/>
    <property type="match status" value="1"/>
</dbReference>
<dbReference type="PROSITE" id="PS50089">
    <property type="entry name" value="ZF_RING_2"/>
    <property type="match status" value="1"/>
</dbReference>
<evidence type="ECO:0000256" key="3">
    <source>
        <dbReference type="ARBA" id="ARBA00022771"/>
    </source>
</evidence>
<evidence type="ECO:0000256" key="4">
    <source>
        <dbReference type="ARBA" id="ARBA00022833"/>
    </source>
</evidence>
<feature type="compositionally biased region" description="Basic and acidic residues" evidence="6">
    <location>
        <begin position="744"/>
        <end position="900"/>
    </location>
</feature>
<dbReference type="Gene3D" id="3.30.40.10">
    <property type="entry name" value="Zinc/RING finger domain, C3HC4 (zinc finger)"/>
    <property type="match status" value="1"/>
</dbReference>
<evidence type="ECO:0000256" key="6">
    <source>
        <dbReference type="SAM" id="MobiDB-lite"/>
    </source>
</evidence>
<feature type="compositionally biased region" description="Basic and acidic residues" evidence="6">
    <location>
        <begin position="927"/>
        <end position="948"/>
    </location>
</feature>
<dbReference type="KEGG" id="dci:113470041"/>
<dbReference type="InterPro" id="IPR001841">
    <property type="entry name" value="Znf_RING"/>
</dbReference>
<feature type="compositionally biased region" description="Basic and acidic residues" evidence="6">
    <location>
        <begin position="1008"/>
        <end position="1023"/>
    </location>
</feature>
<evidence type="ECO:0000313" key="9">
    <source>
        <dbReference type="Proteomes" id="UP000079169"/>
    </source>
</evidence>
<dbReference type="InterPro" id="IPR039320">
    <property type="entry name" value="RNF207"/>
</dbReference>
<keyword evidence="4" id="KW-0862">Zinc</keyword>